<keyword evidence="3 10" id="KW-0560">Oxidoreductase</keyword>
<dbReference type="EMBL" id="JASVEJ010000021">
    <property type="protein sequence ID" value="MDL5056956.1"/>
    <property type="molecule type" value="Genomic_DNA"/>
</dbReference>
<evidence type="ECO:0000256" key="4">
    <source>
        <dbReference type="ARBA" id="ARBA00037901"/>
    </source>
</evidence>
<keyword evidence="13" id="KW-1185">Reference proteome</keyword>
<dbReference type="PANTHER" id="PTHR43734">
    <property type="entry name" value="PHYTOENE DESATURASE"/>
    <property type="match status" value="1"/>
</dbReference>
<keyword evidence="2 10" id="KW-0125">Carotenoid biosynthesis</keyword>
<dbReference type="Pfam" id="PF01593">
    <property type="entry name" value="Amino_oxidase"/>
    <property type="match status" value="1"/>
</dbReference>
<comment type="similarity">
    <text evidence="5">Belongs to the carotenoid/retinoid oxidoreductase family. CrtP subfamily.</text>
</comment>
<comment type="caution">
    <text evidence="12">The sequence shown here is derived from an EMBL/GenBank/DDBJ whole genome shotgun (WGS) entry which is preliminary data.</text>
</comment>
<evidence type="ECO:0000259" key="11">
    <source>
        <dbReference type="Pfam" id="PF01593"/>
    </source>
</evidence>
<comment type="catalytic activity">
    <reaction evidence="9">
        <text>all-trans-4,4'-diaponeurosporene + 2 AH2 + 2 O2 = 4,4'-diaponeurosporenal + 2 A + 3 H2O</text>
        <dbReference type="Rhea" id="RHEA:56104"/>
        <dbReference type="ChEBI" id="CHEBI:13193"/>
        <dbReference type="ChEBI" id="CHEBI:15377"/>
        <dbReference type="ChEBI" id="CHEBI:15379"/>
        <dbReference type="ChEBI" id="CHEBI:17499"/>
        <dbReference type="ChEBI" id="CHEBI:62743"/>
        <dbReference type="ChEBI" id="CHEBI:79065"/>
    </reaction>
</comment>
<dbReference type="Proteomes" id="UP001230986">
    <property type="component" value="Unassembled WGS sequence"/>
</dbReference>
<evidence type="ECO:0000256" key="2">
    <source>
        <dbReference type="ARBA" id="ARBA00022746"/>
    </source>
</evidence>
<evidence type="ECO:0000256" key="1">
    <source>
        <dbReference type="ARBA" id="ARBA00001974"/>
    </source>
</evidence>
<evidence type="ECO:0000256" key="7">
    <source>
        <dbReference type="ARBA" id="ARBA00041900"/>
    </source>
</evidence>
<comment type="pathway">
    <text evidence="4">Carotenoid biosynthesis; staphyloxanthin biosynthesis; staphyloxanthin from farnesyl diphosphate: step 3/5.</text>
</comment>
<evidence type="ECO:0000256" key="5">
    <source>
        <dbReference type="ARBA" id="ARBA00038194"/>
    </source>
</evidence>
<gene>
    <name evidence="12" type="primary">crtI</name>
    <name evidence="12" type="ORF">QQ055_05680</name>
</gene>
<dbReference type="InterPro" id="IPR002937">
    <property type="entry name" value="Amino_oxidase"/>
</dbReference>
<protein>
    <recommendedName>
        <fullName evidence="6">4,4'-diaponeurosporene oxygenase</fullName>
    </recommendedName>
    <alternativeName>
        <fullName evidence="7">4,4'-diaponeurosporene oxidase</fullName>
    </alternativeName>
    <alternativeName>
        <fullName evidence="8">Carotenoid oxidase</fullName>
    </alternativeName>
</protein>
<dbReference type="GO" id="GO:0016491">
    <property type="term" value="F:oxidoreductase activity"/>
    <property type="evidence" value="ECO:0007669"/>
    <property type="project" value="UniProtKB-KW"/>
</dbReference>
<dbReference type="SUPFAM" id="SSF51905">
    <property type="entry name" value="FAD/NAD(P)-binding domain"/>
    <property type="match status" value="1"/>
</dbReference>
<sequence length="484" mass="55145">MQGEKCVIVGGGLAGLAAAIRLAHAGMRVVLMEKNATVGGKAGTFSKDGFTWDTGPSLVTMPEILRDLFESVGRKMEDGLTLKKITPVCRYFWDDGTVIDEDKEFFRRPEVRRFMNYAEKIYELSGEAFLKHPPERFHQAFLNPRNLRLLHHLPKVMTLKSVDQMVRKYFSDPHLRQLFNRFATYNGSDPYRAPATFNIIPYVEEKFGAWYPEGGIVEIPRALEKLARELGVEIRLDCPVTGINFQGVKYVADGKTLFEEADIILCNADLIHAHDKLLYSQESRRESEKMANKELSCSGYILFLGVNRRYDQLSHHNIFFSKDYAREFRHIFKRFKLPEDMTIYISVTSRTDARFAPPGCDNYFVLINSPTTHMTRDENYFQNLYPKMVIRRLEEMGLDGLEKHIVSQTVFTAYDFAERDNATGGALYGHASNTPLTALLRPPIRSKAQDNLYFVGGTTHPGGGIPLVLLSAKMAVEMILQRSR</sequence>
<evidence type="ECO:0000256" key="9">
    <source>
        <dbReference type="ARBA" id="ARBA00048532"/>
    </source>
</evidence>
<feature type="domain" description="Amine oxidase" evidence="11">
    <location>
        <begin position="13"/>
        <end position="479"/>
    </location>
</feature>
<dbReference type="Gene3D" id="3.50.50.60">
    <property type="entry name" value="FAD/NAD(P)-binding domain"/>
    <property type="match status" value="2"/>
</dbReference>
<dbReference type="RefSeq" id="WP_286004347.1">
    <property type="nucleotide sequence ID" value="NZ_JASVEJ010000021.1"/>
</dbReference>
<evidence type="ECO:0000256" key="8">
    <source>
        <dbReference type="ARBA" id="ARBA00042619"/>
    </source>
</evidence>
<accession>A0ABT7M1M1</accession>
<dbReference type="InterPro" id="IPR014105">
    <property type="entry name" value="Carotenoid/retinoid_OxRdtase"/>
</dbReference>
<dbReference type="NCBIfam" id="TIGR02734">
    <property type="entry name" value="crtI_fam"/>
    <property type="match status" value="1"/>
</dbReference>
<evidence type="ECO:0000313" key="12">
    <source>
        <dbReference type="EMBL" id="MDL5056956.1"/>
    </source>
</evidence>
<evidence type="ECO:0000313" key="13">
    <source>
        <dbReference type="Proteomes" id="UP001230986"/>
    </source>
</evidence>
<dbReference type="PANTHER" id="PTHR43734:SF7">
    <property type="entry name" value="4,4'-DIAPONEUROSPORENE OXYGENASE"/>
    <property type="match status" value="1"/>
</dbReference>
<proteinExistence type="inferred from homology"/>
<evidence type="ECO:0000256" key="3">
    <source>
        <dbReference type="ARBA" id="ARBA00023002"/>
    </source>
</evidence>
<evidence type="ECO:0000256" key="6">
    <source>
        <dbReference type="ARBA" id="ARBA00039159"/>
    </source>
</evidence>
<name>A0ABT7M1M1_9CYAN</name>
<comment type="cofactor">
    <cofactor evidence="1">
        <name>FAD</name>
        <dbReference type="ChEBI" id="CHEBI:57692"/>
    </cofactor>
</comment>
<dbReference type="InterPro" id="IPR036188">
    <property type="entry name" value="FAD/NAD-bd_sf"/>
</dbReference>
<evidence type="ECO:0000256" key="10">
    <source>
        <dbReference type="RuleBase" id="RU362075"/>
    </source>
</evidence>
<reference evidence="12 13" key="1">
    <citation type="submission" date="2023-06" db="EMBL/GenBank/DDBJ databases">
        <title>Whole genome sequence of Oscillatoria calcuttensis NRMC-F 0142.</title>
        <authorList>
            <person name="Shakena Fathima T."/>
            <person name="Muralitharan G."/>
            <person name="Thajuddin N."/>
        </authorList>
    </citation>
    <scope>NUCLEOTIDE SEQUENCE [LARGE SCALE GENOMIC DNA]</scope>
    <source>
        <strain evidence="12 13">NRMC-F 0142</strain>
    </source>
</reference>
<organism evidence="12 13">
    <name type="scientific">Geitlerinema calcuttense NRMC-F 0142</name>
    <dbReference type="NCBI Taxonomy" id="2922238"/>
    <lineage>
        <taxon>Bacteria</taxon>
        <taxon>Bacillati</taxon>
        <taxon>Cyanobacteriota</taxon>
        <taxon>Cyanophyceae</taxon>
        <taxon>Geitlerinematales</taxon>
        <taxon>Geitlerinemataceae</taxon>
        <taxon>Geitlerinema</taxon>
    </lineage>
</organism>